<evidence type="ECO:0000256" key="2">
    <source>
        <dbReference type="ARBA" id="ARBA00022833"/>
    </source>
</evidence>
<reference evidence="5" key="2">
    <citation type="submission" date="2020-05" db="UniProtKB">
        <authorList>
            <consortium name="EnsemblMetazoa"/>
        </authorList>
    </citation>
    <scope>IDENTIFICATION</scope>
    <source>
        <strain evidence="5">IAEA</strain>
    </source>
</reference>
<keyword evidence="2" id="KW-0862">Zinc</keyword>
<dbReference type="PANTHER" id="PTHR46171:SF3">
    <property type="entry name" value="GH10160P"/>
    <property type="match status" value="1"/>
</dbReference>
<keyword evidence="1 3" id="KW-0863">Zinc-finger</keyword>
<keyword evidence="6" id="KW-1185">Reference proteome</keyword>
<proteinExistence type="predicted"/>
<dbReference type="STRING" id="37001.A0A1A9VZJ4"/>
<dbReference type="SUPFAM" id="SSF57850">
    <property type="entry name" value="RING/U-box"/>
    <property type="match status" value="1"/>
</dbReference>
<feature type="domain" description="RING-type" evidence="4">
    <location>
        <begin position="160"/>
        <end position="201"/>
    </location>
</feature>
<organism evidence="5 6">
    <name type="scientific">Glossina brevipalpis</name>
    <dbReference type="NCBI Taxonomy" id="37001"/>
    <lineage>
        <taxon>Eukaryota</taxon>
        <taxon>Metazoa</taxon>
        <taxon>Ecdysozoa</taxon>
        <taxon>Arthropoda</taxon>
        <taxon>Hexapoda</taxon>
        <taxon>Insecta</taxon>
        <taxon>Pterygota</taxon>
        <taxon>Neoptera</taxon>
        <taxon>Endopterygota</taxon>
        <taxon>Diptera</taxon>
        <taxon>Brachycera</taxon>
        <taxon>Muscomorpha</taxon>
        <taxon>Hippoboscoidea</taxon>
        <taxon>Glossinidae</taxon>
        <taxon>Glossina</taxon>
    </lineage>
</organism>
<protein>
    <submittedName>
        <fullName evidence="5">RING-type domain-containing protein</fullName>
    </submittedName>
</protein>
<name>A0A1A9VZJ4_9MUSC</name>
<dbReference type="AlphaFoldDB" id="A0A1A9VZJ4"/>
<dbReference type="Gene3D" id="3.30.40.10">
    <property type="entry name" value="Zinc/RING finger domain, C3HC4 (zinc finger)"/>
    <property type="match status" value="1"/>
</dbReference>
<dbReference type="Pfam" id="PF13639">
    <property type="entry name" value="zf-RING_2"/>
    <property type="match status" value="1"/>
</dbReference>
<evidence type="ECO:0000313" key="6">
    <source>
        <dbReference type="Proteomes" id="UP000091820"/>
    </source>
</evidence>
<accession>A0A1A9VZJ4</accession>
<evidence type="ECO:0000313" key="5">
    <source>
        <dbReference type="EnsemblMetazoa" id="GBRI000460-PA"/>
    </source>
</evidence>
<dbReference type="SMART" id="SM00184">
    <property type="entry name" value="RING"/>
    <property type="match status" value="1"/>
</dbReference>
<dbReference type="InterPro" id="IPR001841">
    <property type="entry name" value="Znf_RING"/>
</dbReference>
<reference evidence="6" key="1">
    <citation type="submission" date="2014-03" db="EMBL/GenBank/DDBJ databases">
        <authorList>
            <person name="Aksoy S."/>
            <person name="Warren W."/>
            <person name="Wilson R.K."/>
        </authorList>
    </citation>
    <scope>NUCLEOTIDE SEQUENCE [LARGE SCALE GENOMIC DNA]</scope>
    <source>
        <strain evidence="6">IAEA</strain>
    </source>
</reference>
<evidence type="ECO:0000256" key="3">
    <source>
        <dbReference type="PROSITE-ProRule" id="PRU00175"/>
    </source>
</evidence>
<sequence length="208" mass="23373">MFKNTSKCGKAENKANHNRELQIAVQNISAQTSREIERSSNDSQSSSNQNFFIKNEYEHRENGPSASGFYRCNIFNLTASKKPLHFPKRRKARLCTRALKQTMAWSAAATVSSTIAENITALANSFNGEVSSGAMLSTDIDNLSTVEYNPEISVHNQTTCVVCLCDFEFRQILRILPCKHAFHRKCVDEWLKNRASCPTCRVLCSLNA</sequence>
<dbReference type="Proteomes" id="UP000091820">
    <property type="component" value="Unassembled WGS sequence"/>
</dbReference>
<dbReference type="GO" id="GO:0061630">
    <property type="term" value="F:ubiquitin protein ligase activity"/>
    <property type="evidence" value="ECO:0007669"/>
    <property type="project" value="TreeGrafter"/>
</dbReference>
<keyword evidence="1 3" id="KW-0479">Metal-binding</keyword>
<dbReference type="PROSITE" id="PS50089">
    <property type="entry name" value="ZF_RING_2"/>
    <property type="match status" value="1"/>
</dbReference>
<dbReference type="VEuPathDB" id="VectorBase:GBRI000460"/>
<evidence type="ECO:0000256" key="1">
    <source>
        <dbReference type="ARBA" id="ARBA00022771"/>
    </source>
</evidence>
<dbReference type="InterPro" id="IPR013083">
    <property type="entry name" value="Znf_RING/FYVE/PHD"/>
</dbReference>
<dbReference type="EnsemblMetazoa" id="GBRI000460-RA">
    <property type="protein sequence ID" value="GBRI000460-PA"/>
    <property type="gene ID" value="GBRI000460"/>
</dbReference>
<dbReference type="GO" id="GO:0008270">
    <property type="term" value="F:zinc ion binding"/>
    <property type="evidence" value="ECO:0007669"/>
    <property type="project" value="UniProtKB-KW"/>
</dbReference>
<dbReference type="PANTHER" id="PTHR46171">
    <property type="entry name" value="GH10160P"/>
    <property type="match status" value="1"/>
</dbReference>
<dbReference type="GO" id="GO:0016567">
    <property type="term" value="P:protein ubiquitination"/>
    <property type="evidence" value="ECO:0007669"/>
    <property type="project" value="TreeGrafter"/>
</dbReference>
<evidence type="ECO:0000259" key="4">
    <source>
        <dbReference type="PROSITE" id="PS50089"/>
    </source>
</evidence>